<evidence type="ECO:0000259" key="5">
    <source>
        <dbReference type="Pfam" id="PF25137"/>
    </source>
</evidence>
<comment type="similarity">
    <text evidence="1">Belongs to the iron-containing alcohol dehydrogenase family.</text>
</comment>
<dbReference type="InterPro" id="IPR039697">
    <property type="entry name" value="Alcohol_dehydrogenase_Fe"/>
</dbReference>
<reference evidence="7" key="1">
    <citation type="journal article" date="2019" name="Int. J. Syst. Evol. Microbiol.">
        <title>The Global Catalogue of Microorganisms (GCM) 10K type strain sequencing project: providing services to taxonomists for standard genome sequencing and annotation.</title>
        <authorList>
            <consortium name="The Broad Institute Genomics Platform"/>
            <consortium name="The Broad Institute Genome Sequencing Center for Infectious Disease"/>
            <person name="Wu L."/>
            <person name="Ma J."/>
        </authorList>
    </citation>
    <scope>NUCLEOTIDE SEQUENCE [LARGE SCALE GENOMIC DNA]</scope>
    <source>
        <strain evidence="7">JCM 11117</strain>
    </source>
</reference>
<sequence length="358" mass="36937">MWDEGVWDEFVHQSPPMRVVFGAGSAARLGEELDRLGLSRVLVLCTPGQEALGRKVADGLGPRAAGLHPHARMHVPVEVAARAREVAAELGADGCVAAGGGSTIGLGKAIALQHGLPVVALPTTYAGSEMTPIWGLTEDGRKRTGRDPAVLPRSVVYDPELTLGLPVPLSVTSGFNAVAHAVEGLYAPDTSPILSLMAREGAQALLDALPGIAADPTGLPARTRALYGAWLCGAVLGATTMSLHHKLCHVLGGTFDLPHAEVHTVVLPHVAAFNAPAAPALTALLGLEPGGALWDLAATLDAPRSLAALGMPADGVAEVVRQAAAAPYANPRPVTEADLTRIVEAAHRGTRPEPERAK</sequence>
<dbReference type="InterPro" id="IPR001670">
    <property type="entry name" value="ADH_Fe/GldA"/>
</dbReference>
<gene>
    <name evidence="6" type="ORF">GCM10009559_76550</name>
</gene>
<dbReference type="CDD" id="cd08177">
    <property type="entry name" value="MAR"/>
    <property type="match status" value="1"/>
</dbReference>
<dbReference type="Pfam" id="PF00465">
    <property type="entry name" value="Fe-ADH"/>
    <property type="match status" value="1"/>
</dbReference>
<organism evidence="6 7">
    <name type="scientific">Pseudonocardia zijingensis</name>
    <dbReference type="NCBI Taxonomy" id="153376"/>
    <lineage>
        <taxon>Bacteria</taxon>
        <taxon>Bacillati</taxon>
        <taxon>Actinomycetota</taxon>
        <taxon>Actinomycetes</taxon>
        <taxon>Pseudonocardiales</taxon>
        <taxon>Pseudonocardiaceae</taxon>
        <taxon>Pseudonocardia</taxon>
    </lineage>
</organism>
<name>A0ABP3YV68_9PSEU</name>
<keyword evidence="3" id="KW-0520">NAD</keyword>
<keyword evidence="2" id="KW-0560">Oxidoreductase</keyword>
<dbReference type="PANTHER" id="PTHR11496:SF102">
    <property type="entry name" value="ALCOHOL DEHYDROGENASE 4"/>
    <property type="match status" value="1"/>
</dbReference>
<dbReference type="EMBL" id="BAAAHP010000312">
    <property type="protein sequence ID" value="GAA0907679.1"/>
    <property type="molecule type" value="Genomic_DNA"/>
</dbReference>
<accession>A0ABP3YV68</accession>
<dbReference type="SUPFAM" id="SSF56796">
    <property type="entry name" value="Dehydroquinate synthase-like"/>
    <property type="match status" value="1"/>
</dbReference>
<dbReference type="Pfam" id="PF25137">
    <property type="entry name" value="ADH_Fe_C"/>
    <property type="match status" value="1"/>
</dbReference>
<dbReference type="InterPro" id="IPR056798">
    <property type="entry name" value="ADH_Fe_C"/>
</dbReference>
<protein>
    <submittedName>
        <fullName evidence="6">Maleylacetate reductase</fullName>
    </submittedName>
</protein>
<dbReference type="Gene3D" id="3.40.50.1970">
    <property type="match status" value="1"/>
</dbReference>
<evidence type="ECO:0000256" key="2">
    <source>
        <dbReference type="ARBA" id="ARBA00023002"/>
    </source>
</evidence>
<keyword evidence="7" id="KW-1185">Reference proteome</keyword>
<dbReference type="Proteomes" id="UP001499967">
    <property type="component" value="Unassembled WGS sequence"/>
</dbReference>
<evidence type="ECO:0000256" key="3">
    <source>
        <dbReference type="ARBA" id="ARBA00023027"/>
    </source>
</evidence>
<feature type="domain" description="Alcohol dehydrogenase iron-type/glycerol dehydrogenase GldA" evidence="4">
    <location>
        <begin position="16"/>
        <end position="159"/>
    </location>
</feature>
<evidence type="ECO:0000256" key="1">
    <source>
        <dbReference type="ARBA" id="ARBA00007358"/>
    </source>
</evidence>
<dbReference type="PANTHER" id="PTHR11496">
    <property type="entry name" value="ALCOHOL DEHYDROGENASE"/>
    <property type="match status" value="1"/>
</dbReference>
<comment type="caution">
    <text evidence="6">The sequence shown here is derived from an EMBL/GenBank/DDBJ whole genome shotgun (WGS) entry which is preliminary data.</text>
</comment>
<proteinExistence type="inferred from homology"/>
<dbReference type="InterPro" id="IPR034786">
    <property type="entry name" value="MAR"/>
</dbReference>
<evidence type="ECO:0000313" key="7">
    <source>
        <dbReference type="Proteomes" id="UP001499967"/>
    </source>
</evidence>
<evidence type="ECO:0000259" key="4">
    <source>
        <dbReference type="Pfam" id="PF00465"/>
    </source>
</evidence>
<dbReference type="Gene3D" id="1.20.1090.10">
    <property type="entry name" value="Dehydroquinate synthase-like - alpha domain"/>
    <property type="match status" value="1"/>
</dbReference>
<evidence type="ECO:0000313" key="6">
    <source>
        <dbReference type="EMBL" id="GAA0907679.1"/>
    </source>
</evidence>
<feature type="domain" description="Fe-containing alcohol dehydrogenase-like C-terminal" evidence="5">
    <location>
        <begin position="171"/>
        <end position="346"/>
    </location>
</feature>